<dbReference type="SUPFAM" id="SSF52317">
    <property type="entry name" value="Class I glutamine amidotransferase-like"/>
    <property type="match status" value="1"/>
</dbReference>
<dbReference type="EMBL" id="JAUTXT010000062">
    <property type="protein sequence ID" value="KAK3670127.1"/>
    <property type="molecule type" value="Genomic_DNA"/>
</dbReference>
<organism evidence="2 3">
    <name type="scientific">Recurvomyces mirabilis</name>
    <dbReference type="NCBI Taxonomy" id="574656"/>
    <lineage>
        <taxon>Eukaryota</taxon>
        <taxon>Fungi</taxon>
        <taxon>Dikarya</taxon>
        <taxon>Ascomycota</taxon>
        <taxon>Pezizomycotina</taxon>
        <taxon>Dothideomycetes</taxon>
        <taxon>Dothideomycetidae</taxon>
        <taxon>Mycosphaerellales</taxon>
        <taxon>Teratosphaeriaceae</taxon>
        <taxon>Recurvomyces</taxon>
    </lineage>
</organism>
<dbReference type="InterPro" id="IPR029062">
    <property type="entry name" value="Class_I_gatase-like"/>
</dbReference>
<accession>A0AAE0TN23</accession>
<name>A0AAE0TN23_9PEZI</name>
<dbReference type="PANTHER" id="PTHR43130">
    <property type="entry name" value="ARAC-FAMILY TRANSCRIPTIONAL REGULATOR"/>
    <property type="match status" value="1"/>
</dbReference>
<gene>
    <name evidence="2" type="ORF">LTR78_009974</name>
</gene>
<dbReference type="InterPro" id="IPR052158">
    <property type="entry name" value="INH-QAR"/>
</dbReference>
<evidence type="ECO:0000259" key="1">
    <source>
        <dbReference type="Pfam" id="PF01965"/>
    </source>
</evidence>
<proteinExistence type="predicted"/>
<dbReference type="CDD" id="cd03139">
    <property type="entry name" value="GATase1_PfpI_2"/>
    <property type="match status" value="1"/>
</dbReference>
<dbReference type="InterPro" id="IPR002818">
    <property type="entry name" value="DJ-1/PfpI"/>
</dbReference>
<dbReference type="Proteomes" id="UP001274830">
    <property type="component" value="Unassembled WGS sequence"/>
</dbReference>
<feature type="domain" description="DJ-1/PfpI" evidence="1">
    <location>
        <begin position="9"/>
        <end position="196"/>
    </location>
</feature>
<keyword evidence="3" id="KW-1185">Reference proteome</keyword>
<dbReference type="Gene3D" id="3.40.50.880">
    <property type="match status" value="1"/>
</dbReference>
<evidence type="ECO:0000313" key="3">
    <source>
        <dbReference type="Proteomes" id="UP001274830"/>
    </source>
</evidence>
<protein>
    <recommendedName>
        <fullName evidence="1">DJ-1/PfpI domain-containing protein</fullName>
    </recommendedName>
</protein>
<dbReference type="PANTHER" id="PTHR43130:SF15">
    <property type="entry name" value="THIJ_PFPI FAMILY PROTEIN (AFU_ORTHOLOGUE AFUA_5G14240)"/>
    <property type="match status" value="1"/>
</dbReference>
<reference evidence="2" key="1">
    <citation type="submission" date="2023-07" db="EMBL/GenBank/DDBJ databases">
        <title>Black Yeasts Isolated from many extreme environments.</title>
        <authorList>
            <person name="Coleine C."/>
            <person name="Stajich J.E."/>
            <person name="Selbmann L."/>
        </authorList>
    </citation>
    <scope>NUCLEOTIDE SEQUENCE</scope>
    <source>
        <strain evidence="2">CCFEE 5485</strain>
    </source>
</reference>
<evidence type="ECO:0000313" key="2">
    <source>
        <dbReference type="EMBL" id="KAK3670127.1"/>
    </source>
</evidence>
<sequence>MSDIPSFPKSIGLLLYPGFEALDAVGPIEALNCLCNFPGYEDLKLSIISRSLEPIALGDRDFLRAQKYLPTHTFDTAPQLDMLLIPGGMGSIDFLPGTESNNVDDYIEYVRKAYGGYDSYKPLQYAFSICNGAILLAKAGVLDGRKATTNKSGFALIAQSGPKAHWVARARWVVDGNVWTTSGVSAGADGMLAFMEARVPKDVLKSVVGVMEWRRVSSKEDDPFAEWHGVEDVLPKQK</sequence>
<dbReference type="AlphaFoldDB" id="A0AAE0TN23"/>
<comment type="caution">
    <text evidence="2">The sequence shown here is derived from an EMBL/GenBank/DDBJ whole genome shotgun (WGS) entry which is preliminary data.</text>
</comment>
<dbReference type="Pfam" id="PF01965">
    <property type="entry name" value="DJ-1_PfpI"/>
    <property type="match status" value="1"/>
</dbReference>